<evidence type="ECO:0000259" key="8">
    <source>
        <dbReference type="SMART" id="SM00479"/>
    </source>
</evidence>
<dbReference type="Pfam" id="PF00929">
    <property type="entry name" value="RNase_T"/>
    <property type="match status" value="1"/>
</dbReference>
<dbReference type="OrthoDB" id="10250935at2759"/>
<sequence length="360" mass="41311">MNSKSKFKTLIIIDLETTGLIYDEPKITELAMIAVNIATLEEMKADEELPRILNKFVKFFDPIKLLRSSVAELTGLNNRMLIDYAPFNRETVIAMEAFLSDFQKPMCFVAHNGNLFDFPILFSEIKSALSSPSFYANTTTTNHNNNNNNNECISETNTTIAHDNISLASLTTKDSSIQTITTTDDYNQTSLLSIECADSLVFFREIHRLLNDKDLVQYSIENISSESSVISNQNESQKNLSINSNELITSPNHNSSSHRGYVEIPIKYIPSQDPIRQQLSMKLSKIYEREFNHKTSQYKYHRAEDDCLMLLAILKRYLPDWLEWIELNNQPLSHFSSLPFTSKKQTLSKPIENKKRPLKF</sequence>
<dbReference type="InterPro" id="IPR012337">
    <property type="entry name" value="RNaseH-like_sf"/>
</dbReference>
<dbReference type="SMART" id="SM00479">
    <property type="entry name" value="EXOIII"/>
    <property type="match status" value="1"/>
</dbReference>
<dbReference type="InterPro" id="IPR013520">
    <property type="entry name" value="Ribonucl_H"/>
</dbReference>
<dbReference type="Proteomes" id="UP000663882">
    <property type="component" value="Unassembled WGS sequence"/>
</dbReference>
<dbReference type="Proteomes" id="UP000663823">
    <property type="component" value="Unassembled WGS sequence"/>
</dbReference>
<protein>
    <recommendedName>
        <fullName evidence="8">Exonuclease domain-containing protein</fullName>
    </recommendedName>
</protein>
<dbReference type="GO" id="GO:0003676">
    <property type="term" value="F:nucleic acid binding"/>
    <property type="evidence" value="ECO:0007669"/>
    <property type="project" value="InterPro"/>
</dbReference>
<keyword evidence="5" id="KW-0269">Exonuclease</keyword>
<evidence type="ECO:0000256" key="2">
    <source>
        <dbReference type="ARBA" id="ARBA00022722"/>
    </source>
</evidence>
<evidence type="ECO:0000313" key="9">
    <source>
        <dbReference type="EMBL" id="CAF0779016.1"/>
    </source>
</evidence>
<dbReference type="GO" id="GO:0008296">
    <property type="term" value="F:3'-5'-DNA exonuclease activity"/>
    <property type="evidence" value="ECO:0007669"/>
    <property type="project" value="TreeGrafter"/>
</dbReference>
<comment type="similarity">
    <text evidence="7">Belongs to the exonuclease superfamily. TREX family.</text>
</comment>
<gene>
    <name evidence="10" type="ORF">OTI717_LOCUS2598</name>
    <name evidence="9" type="ORF">RFH988_LOCUS2787</name>
</gene>
<organism evidence="10 11">
    <name type="scientific">Rotaria sordida</name>
    <dbReference type="NCBI Taxonomy" id="392033"/>
    <lineage>
        <taxon>Eukaryota</taxon>
        <taxon>Metazoa</taxon>
        <taxon>Spiralia</taxon>
        <taxon>Gnathifera</taxon>
        <taxon>Rotifera</taxon>
        <taxon>Eurotatoria</taxon>
        <taxon>Bdelloidea</taxon>
        <taxon>Philodinida</taxon>
        <taxon>Philodinidae</taxon>
        <taxon>Rotaria</taxon>
    </lineage>
</organism>
<evidence type="ECO:0000256" key="5">
    <source>
        <dbReference type="ARBA" id="ARBA00022839"/>
    </source>
</evidence>
<dbReference type="AlphaFoldDB" id="A0A818HZ31"/>
<dbReference type="InterPro" id="IPR036397">
    <property type="entry name" value="RNaseH_sf"/>
</dbReference>
<keyword evidence="3" id="KW-0479">Metal-binding</keyword>
<evidence type="ECO:0000256" key="6">
    <source>
        <dbReference type="ARBA" id="ARBA00022842"/>
    </source>
</evidence>
<feature type="domain" description="Exonuclease" evidence="8">
    <location>
        <begin position="9"/>
        <end position="323"/>
    </location>
</feature>
<dbReference type="GO" id="GO:0005737">
    <property type="term" value="C:cytoplasm"/>
    <property type="evidence" value="ECO:0007669"/>
    <property type="project" value="TreeGrafter"/>
</dbReference>
<reference evidence="10" key="1">
    <citation type="submission" date="2021-02" db="EMBL/GenBank/DDBJ databases">
        <authorList>
            <person name="Nowell W R."/>
        </authorList>
    </citation>
    <scope>NUCLEOTIDE SEQUENCE</scope>
</reference>
<evidence type="ECO:0000313" key="11">
    <source>
        <dbReference type="Proteomes" id="UP000663823"/>
    </source>
</evidence>
<dbReference type="InterPro" id="IPR040393">
    <property type="entry name" value="TREX1/2"/>
</dbReference>
<dbReference type="GO" id="GO:0006308">
    <property type="term" value="P:DNA catabolic process"/>
    <property type="evidence" value="ECO:0007669"/>
    <property type="project" value="TreeGrafter"/>
</dbReference>
<keyword evidence="6" id="KW-0460">Magnesium</keyword>
<dbReference type="PANTHER" id="PTHR13058">
    <property type="entry name" value="THREE PRIME REPAIR EXONUCLEASE 1, 2"/>
    <property type="match status" value="1"/>
</dbReference>
<evidence type="ECO:0000313" key="10">
    <source>
        <dbReference type="EMBL" id="CAF3517133.1"/>
    </source>
</evidence>
<evidence type="ECO:0000256" key="4">
    <source>
        <dbReference type="ARBA" id="ARBA00022801"/>
    </source>
</evidence>
<evidence type="ECO:0000256" key="7">
    <source>
        <dbReference type="ARBA" id="ARBA00025769"/>
    </source>
</evidence>
<accession>A0A818HZ31</accession>
<keyword evidence="2" id="KW-0540">Nuclease</keyword>
<name>A0A818HZ31_9BILA</name>
<comment type="cofactor">
    <cofactor evidence="1">
        <name>Mg(2+)</name>
        <dbReference type="ChEBI" id="CHEBI:18420"/>
    </cofactor>
</comment>
<comment type="caution">
    <text evidence="10">The sequence shown here is derived from an EMBL/GenBank/DDBJ whole genome shotgun (WGS) entry which is preliminary data.</text>
</comment>
<dbReference type="EMBL" id="CAJOAX010000129">
    <property type="protein sequence ID" value="CAF3517133.1"/>
    <property type="molecule type" value="Genomic_DNA"/>
</dbReference>
<proteinExistence type="inferred from homology"/>
<dbReference type="PANTHER" id="PTHR13058:SF19">
    <property type="entry name" value="LD40940P"/>
    <property type="match status" value="1"/>
</dbReference>
<keyword evidence="4" id="KW-0378">Hydrolase</keyword>
<dbReference type="EMBL" id="CAJNOO010000062">
    <property type="protein sequence ID" value="CAF0779016.1"/>
    <property type="molecule type" value="Genomic_DNA"/>
</dbReference>
<dbReference type="GO" id="GO:0046872">
    <property type="term" value="F:metal ion binding"/>
    <property type="evidence" value="ECO:0007669"/>
    <property type="project" value="UniProtKB-KW"/>
</dbReference>
<dbReference type="Gene3D" id="3.30.420.10">
    <property type="entry name" value="Ribonuclease H-like superfamily/Ribonuclease H"/>
    <property type="match status" value="1"/>
</dbReference>
<dbReference type="SUPFAM" id="SSF53098">
    <property type="entry name" value="Ribonuclease H-like"/>
    <property type="match status" value="1"/>
</dbReference>
<evidence type="ECO:0000256" key="1">
    <source>
        <dbReference type="ARBA" id="ARBA00001946"/>
    </source>
</evidence>
<evidence type="ECO:0000256" key="3">
    <source>
        <dbReference type="ARBA" id="ARBA00022723"/>
    </source>
</evidence>